<sequence>MQSLSISAHLHSRWKGIPFRQVWKCGWNMFWVKLPSWTTHELLLSENKLAIDGGAISFSAPNFSDLGVRGFQMQVLLCGLPMVWRTEGSLRKVVEPFGFLLNYVESLDCEEILLPTKVTV</sequence>
<reference evidence="1" key="1">
    <citation type="journal article" date="2023" name="Nat. Commun.">
        <title>Diploid and tetraploid genomes of Acorus and the evolution of monocots.</title>
        <authorList>
            <person name="Ma L."/>
            <person name="Liu K.W."/>
            <person name="Li Z."/>
            <person name="Hsiao Y.Y."/>
            <person name="Qi Y."/>
            <person name="Fu T."/>
            <person name="Tang G.D."/>
            <person name="Zhang D."/>
            <person name="Sun W.H."/>
            <person name="Liu D.K."/>
            <person name="Li Y."/>
            <person name="Chen G.Z."/>
            <person name="Liu X.D."/>
            <person name="Liao X.Y."/>
            <person name="Jiang Y.T."/>
            <person name="Yu X."/>
            <person name="Hao Y."/>
            <person name="Huang J."/>
            <person name="Zhao X.W."/>
            <person name="Ke S."/>
            <person name="Chen Y.Y."/>
            <person name="Wu W.L."/>
            <person name="Hsu J.L."/>
            <person name="Lin Y.F."/>
            <person name="Huang M.D."/>
            <person name="Li C.Y."/>
            <person name="Huang L."/>
            <person name="Wang Z.W."/>
            <person name="Zhao X."/>
            <person name="Zhong W.Y."/>
            <person name="Peng D.H."/>
            <person name="Ahmad S."/>
            <person name="Lan S."/>
            <person name="Zhang J.S."/>
            <person name="Tsai W.C."/>
            <person name="Van de Peer Y."/>
            <person name="Liu Z.J."/>
        </authorList>
    </citation>
    <scope>NUCLEOTIDE SEQUENCE</scope>
    <source>
        <strain evidence="1">CP</strain>
    </source>
</reference>
<dbReference type="Proteomes" id="UP001180020">
    <property type="component" value="Unassembled WGS sequence"/>
</dbReference>
<name>A0AAV9EB99_ACOCL</name>
<keyword evidence="2" id="KW-1185">Reference proteome</keyword>
<evidence type="ECO:0000313" key="2">
    <source>
        <dbReference type="Proteomes" id="UP001180020"/>
    </source>
</evidence>
<proteinExistence type="predicted"/>
<gene>
    <name evidence="1" type="ORF">QJS10_CPA08g00525</name>
</gene>
<dbReference type="EMBL" id="JAUJYO010000008">
    <property type="protein sequence ID" value="KAK1310835.1"/>
    <property type="molecule type" value="Genomic_DNA"/>
</dbReference>
<dbReference type="AlphaFoldDB" id="A0AAV9EB99"/>
<protein>
    <submittedName>
        <fullName evidence="1">Uncharacterized protein</fullName>
    </submittedName>
</protein>
<organism evidence="1 2">
    <name type="scientific">Acorus calamus</name>
    <name type="common">Sweet flag</name>
    <dbReference type="NCBI Taxonomy" id="4465"/>
    <lineage>
        <taxon>Eukaryota</taxon>
        <taxon>Viridiplantae</taxon>
        <taxon>Streptophyta</taxon>
        <taxon>Embryophyta</taxon>
        <taxon>Tracheophyta</taxon>
        <taxon>Spermatophyta</taxon>
        <taxon>Magnoliopsida</taxon>
        <taxon>Liliopsida</taxon>
        <taxon>Acoraceae</taxon>
        <taxon>Acorus</taxon>
    </lineage>
</organism>
<reference evidence="1" key="2">
    <citation type="submission" date="2023-06" db="EMBL/GenBank/DDBJ databases">
        <authorList>
            <person name="Ma L."/>
            <person name="Liu K.-W."/>
            <person name="Li Z."/>
            <person name="Hsiao Y.-Y."/>
            <person name="Qi Y."/>
            <person name="Fu T."/>
            <person name="Tang G."/>
            <person name="Zhang D."/>
            <person name="Sun W.-H."/>
            <person name="Liu D.-K."/>
            <person name="Li Y."/>
            <person name="Chen G.-Z."/>
            <person name="Liu X.-D."/>
            <person name="Liao X.-Y."/>
            <person name="Jiang Y.-T."/>
            <person name="Yu X."/>
            <person name="Hao Y."/>
            <person name="Huang J."/>
            <person name="Zhao X.-W."/>
            <person name="Ke S."/>
            <person name="Chen Y.-Y."/>
            <person name="Wu W.-L."/>
            <person name="Hsu J.-L."/>
            <person name="Lin Y.-F."/>
            <person name="Huang M.-D."/>
            <person name="Li C.-Y."/>
            <person name="Huang L."/>
            <person name="Wang Z.-W."/>
            <person name="Zhao X."/>
            <person name="Zhong W.-Y."/>
            <person name="Peng D.-H."/>
            <person name="Ahmad S."/>
            <person name="Lan S."/>
            <person name="Zhang J.-S."/>
            <person name="Tsai W.-C."/>
            <person name="Van De Peer Y."/>
            <person name="Liu Z.-J."/>
        </authorList>
    </citation>
    <scope>NUCLEOTIDE SEQUENCE</scope>
    <source>
        <strain evidence="1">CP</strain>
        <tissue evidence="1">Leaves</tissue>
    </source>
</reference>
<evidence type="ECO:0000313" key="1">
    <source>
        <dbReference type="EMBL" id="KAK1310835.1"/>
    </source>
</evidence>
<accession>A0AAV9EB99</accession>
<comment type="caution">
    <text evidence="1">The sequence shown here is derived from an EMBL/GenBank/DDBJ whole genome shotgun (WGS) entry which is preliminary data.</text>
</comment>